<dbReference type="EC" id="3.2.2.21" evidence="3"/>
<reference evidence="7" key="1">
    <citation type="submission" date="2020-10" db="EMBL/GenBank/DDBJ databases">
        <authorList>
            <person name="Gilroy R."/>
        </authorList>
    </citation>
    <scope>NUCLEOTIDE SEQUENCE</scope>
    <source>
        <strain evidence="7">2889</strain>
    </source>
</reference>
<evidence type="ECO:0000313" key="8">
    <source>
        <dbReference type="Proteomes" id="UP000823612"/>
    </source>
</evidence>
<accession>A0A9D9DUF7</accession>
<comment type="caution">
    <text evidence="7">The sequence shown here is derived from an EMBL/GenBank/DDBJ whole genome shotgun (WGS) entry which is preliminary data.</text>
</comment>
<sequence length="168" mass="19384">MEHFFEYGQKETVWLKSRDKKLSAVIDQVGPIYRKIIPDLFAALVHSIVGQQISTKAQETVWQRFRQTCQDLSPHGILSMEDEELQSIGISFRKVNYIKRAAEKIGNGEFDIDALRDMDDAEVARQLSSLDGIGRWSAEMLMLFSMQRPNILSFDDLAIQRGLRMVYR</sequence>
<protein>
    <recommendedName>
        <fullName evidence="3">DNA-3-methyladenine glycosylase II</fullName>
        <ecNumber evidence="3">3.2.2.21</ecNumber>
    </recommendedName>
</protein>
<dbReference type="PANTHER" id="PTHR43003">
    <property type="entry name" value="DNA-3-METHYLADENINE GLYCOSYLASE"/>
    <property type="match status" value="1"/>
</dbReference>
<dbReference type="GO" id="GO:0008725">
    <property type="term" value="F:DNA-3-methyladenine glycosylase activity"/>
    <property type="evidence" value="ECO:0007669"/>
    <property type="project" value="TreeGrafter"/>
</dbReference>
<dbReference type="AlphaFoldDB" id="A0A9D9DUF7"/>
<evidence type="ECO:0000313" key="7">
    <source>
        <dbReference type="EMBL" id="MBO8432310.1"/>
    </source>
</evidence>
<keyword evidence="5" id="KW-0234">DNA repair</keyword>
<dbReference type="Proteomes" id="UP000823612">
    <property type="component" value="Unassembled WGS sequence"/>
</dbReference>
<evidence type="ECO:0000259" key="6">
    <source>
        <dbReference type="Pfam" id="PF00730"/>
    </source>
</evidence>
<dbReference type="GO" id="GO:0006307">
    <property type="term" value="P:DNA alkylation repair"/>
    <property type="evidence" value="ECO:0007669"/>
    <property type="project" value="TreeGrafter"/>
</dbReference>
<dbReference type="GO" id="GO:0006285">
    <property type="term" value="P:base-excision repair, AP site formation"/>
    <property type="evidence" value="ECO:0007669"/>
    <property type="project" value="TreeGrafter"/>
</dbReference>
<dbReference type="InterPro" id="IPR011257">
    <property type="entry name" value="DNA_glycosylase"/>
</dbReference>
<reference evidence="7" key="2">
    <citation type="journal article" date="2021" name="PeerJ">
        <title>Extensive microbial diversity within the chicken gut microbiome revealed by metagenomics and culture.</title>
        <authorList>
            <person name="Gilroy R."/>
            <person name="Ravi A."/>
            <person name="Getino M."/>
            <person name="Pursley I."/>
            <person name="Horton D.L."/>
            <person name="Alikhan N.F."/>
            <person name="Baker D."/>
            <person name="Gharbi K."/>
            <person name="Hall N."/>
            <person name="Watson M."/>
            <person name="Adriaenssens E.M."/>
            <person name="Foster-Nyarko E."/>
            <person name="Jarju S."/>
            <person name="Secka A."/>
            <person name="Antonio M."/>
            <person name="Oren A."/>
            <person name="Chaudhuri R.R."/>
            <person name="La Ragione R."/>
            <person name="Hildebrand F."/>
            <person name="Pallen M.J."/>
        </authorList>
    </citation>
    <scope>NUCLEOTIDE SEQUENCE</scope>
    <source>
        <strain evidence="7">2889</strain>
    </source>
</reference>
<evidence type="ECO:0000256" key="3">
    <source>
        <dbReference type="ARBA" id="ARBA00012000"/>
    </source>
</evidence>
<dbReference type="InterPro" id="IPR003265">
    <property type="entry name" value="HhH-GPD_domain"/>
</dbReference>
<comment type="catalytic activity">
    <reaction evidence="1">
        <text>Hydrolysis of alkylated DNA, releasing 3-methyladenine, 3-methylguanine, 7-methylguanine and 7-methyladenine.</text>
        <dbReference type="EC" id="3.2.2.21"/>
    </reaction>
</comment>
<dbReference type="EMBL" id="JADIMZ010000044">
    <property type="protein sequence ID" value="MBO8432310.1"/>
    <property type="molecule type" value="Genomic_DNA"/>
</dbReference>
<dbReference type="CDD" id="cd00056">
    <property type="entry name" value="ENDO3c"/>
    <property type="match status" value="1"/>
</dbReference>
<dbReference type="Gene3D" id="1.10.340.30">
    <property type="entry name" value="Hypothetical protein, domain 2"/>
    <property type="match status" value="1"/>
</dbReference>
<evidence type="ECO:0000256" key="1">
    <source>
        <dbReference type="ARBA" id="ARBA00000086"/>
    </source>
</evidence>
<evidence type="ECO:0000256" key="4">
    <source>
        <dbReference type="ARBA" id="ARBA00022763"/>
    </source>
</evidence>
<dbReference type="GO" id="GO:0032131">
    <property type="term" value="F:alkylated DNA binding"/>
    <property type="evidence" value="ECO:0007669"/>
    <property type="project" value="TreeGrafter"/>
</dbReference>
<name>A0A9D9DUF7_9BACT</name>
<dbReference type="FunFam" id="1.10.340.30:FF:000004">
    <property type="entry name" value="DNA-3-methyladenine glycosylase II"/>
    <property type="match status" value="1"/>
</dbReference>
<comment type="similarity">
    <text evidence="2">Belongs to the alkylbase DNA glycosidase AlkA family.</text>
</comment>
<organism evidence="7 8">
    <name type="scientific">Candidatus Pullibacteroides excrementavium</name>
    <dbReference type="NCBI Taxonomy" id="2840905"/>
    <lineage>
        <taxon>Bacteria</taxon>
        <taxon>Pseudomonadati</taxon>
        <taxon>Bacteroidota</taxon>
        <taxon>Bacteroidia</taxon>
        <taxon>Bacteroidales</taxon>
        <taxon>Candidatus Pullibacteroides</taxon>
    </lineage>
</organism>
<dbReference type="GO" id="GO:0032993">
    <property type="term" value="C:protein-DNA complex"/>
    <property type="evidence" value="ECO:0007669"/>
    <property type="project" value="TreeGrafter"/>
</dbReference>
<gene>
    <name evidence="7" type="ORF">IAB08_03320</name>
</gene>
<keyword evidence="4" id="KW-0227">DNA damage</keyword>
<evidence type="ECO:0000256" key="2">
    <source>
        <dbReference type="ARBA" id="ARBA00010817"/>
    </source>
</evidence>
<dbReference type="GO" id="GO:0005737">
    <property type="term" value="C:cytoplasm"/>
    <property type="evidence" value="ECO:0007669"/>
    <property type="project" value="TreeGrafter"/>
</dbReference>
<proteinExistence type="inferred from homology"/>
<dbReference type="InterPro" id="IPR051912">
    <property type="entry name" value="Alkylbase_DNA_Glycosylase/TA"/>
</dbReference>
<feature type="domain" description="HhH-GPD" evidence="6">
    <location>
        <begin position="45"/>
        <end position="167"/>
    </location>
</feature>
<dbReference type="SUPFAM" id="SSF48150">
    <property type="entry name" value="DNA-glycosylase"/>
    <property type="match status" value="1"/>
</dbReference>
<dbReference type="GO" id="GO:0043916">
    <property type="term" value="F:DNA-7-methylguanine glycosylase activity"/>
    <property type="evidence" value="ECO:0007669"/>
    <property type="project" value="TreeGrafter"/>
</dbReference>
<dbReference type="Gene3D" id="1.10.1670.40">
    <property type="match status" value="1"/>
</dbReference>
<dbReference type="Pfam" id="PF00730">
    <property type="entry name" value="HhH-GPD"/>
    <property type="match status" value="1"/>
</dbReference>
<dbReference type="PANTHER" id="PTHR43003:SF5">
    <property type="entry name" value="DNA-3-METHYLADENINE GLYCOSYLASE"/>
    <property type="match status" value="1"/>
</dbReference>
<feature type="non-terminal residue" evidence="7">
    <location>
        <position position="168"/>
    </location>
</feature>
<evidence type="ECO:0000256" key="5">
    <source>
        <dbReference type="ARBA" id="ARBA00023204"/>
    </source>
</evidence>